<protein>
    <recommendedName>
        <fullName evidence="8">Peptidase A1 domain-containing protein</fullName>
    </recommendedName>
</protein>
<name>A0A0C3DAN8_9AGAM</name>
<dbReference type="OrthoDB" id="771136at2759"/>
<evidence type="ECO:0000256" key="1">
    <source>
        <dbReference type="ARBA" id="ARBA00007447"/>
    </source>
</evidence>
<sequence length="434" mass="45537">MLSAWLALASATTLLSTPHGCIAVPNPGPVSAGQPGQTIPLTRRAPPVRTVDDWAAWAQREREFLTLRYGGDSPQRRSEGVNLLTNQDADSSFYGSLAIGTPPVVFNVIFDTGSADLLVADTTCTSGCSKIAFLEAASSSTLKNLSQPIQIQYGSGQAAGYLMQDVVQMAGLSVKNQVFAAADQISSGLLTSPVSGLLGLAWQTLALSEATPFWQTLASSGAWTDPVMSFQLTRFLNATNVKYNEPGGTFTMGFVNSSLYTGQIDYRNITGTPSYWLLTMTSMTVQGKTIALPTGSSAYAAIDTGTTLVGGPLSAIQNIFAQIPGSAPGTGSWEGYYTYPCDTAVNVAISFGGPSWSISPADFQLTQLSSSQCVGAFFVLSTVLSATSNENGPSWVVGDTFLKNVYSVFRYSPPSVGFAQLSEAALAMNGVASA</sequence>
<comment type="similarity">
    <text evidence="1">Belongs to the peptidase A1 family.</text>
</comment>
<evidence type="ECO:0000256" key="6">
    <source>
        <dbReference type="PIRSR" id="PIRSR601461-2"/>
    </source>
</evidence>
<dbReference type="FunFam" id="2.40.70.10:FF:000115">
    <property type="entry name" value="Lysosomal aspartic protease"/>
    <property type="match status" value="1"/>
</dbReference>
<dbReference type="STRING" id="1036808.A0A0C3DAN8"/>
<dbReference type="InterPro" id="IPR021109">
    <property type="entry name" value="Peptidase_aspartic_dom_sf"/>
</dbReference>
<evidence type="ECO:0000313" key="9">
    <source>
        <dbReference type="EMBL" id="KIM53151.1"/>
    </source>
</evidence>
<dbReference type="Pfam" id="PF00026">
    <property type="entry name" value="Asp"/>
    <property type="match status" value="1"/>
</dbReference>
<evidence type="ECO:0000256" key="3">
    <source>
        <dbReference type="ARBA" id="ARBA00022750"/>
    </source>
</evidence>
<dbReference type="EMBL" id="KN822189">
    <property type="protein sequence ID" value="KIM53151.1"/>
    <property type="molecule type" value="Genomic_DNA"/>
</dbReference>
<reference evidence="10" key="2">
    <citation type="submission" date="2015-01" db="EMBL/GenBank/DDBJ databases">
        <title>Evolutionary Origins and Diversification of the Mycorrhizal Mutualists.</title>
        <authorList>
            <consortium name="DOE Joint Genome Institute"/>
            <consortium name="Mycorrhizal Genomics Consortium"/>
            <person name="Kohler A."/>
            <person name="Kuo A."/>
            <person name="Nagy L.G."/>
            <person name="Floudas D."/>
            <person name="Copeland A."/>
            <person name="Barry K.W."/>
            <person name="Cichocki N."/>
            <person name="Veneault-Fourrey C."/>
            <person name="LaButti K."/>
            <person name="Lindquist E.A."/>
            <person name="Lipzen A."/>
            <person name="Lundell T."/>
            <person name="Morin E."/>
            <person name="Murat C."/>
            <person name="Riley R."/>
            <person name="Ohm R."/>
            <person name="Sun H."/>
            <person name="Tunlid A."/>
            <person name="Henrissat B."/>
            <person name="Grigoriev I.V."/>
            <person name="Hibbett D.S."/>
            <person name="Martin F."/>
        </authorList>
    </citation>
    <scope>NUCLEOTIDE SEQUENCE [LARGE SCALE GENOMIC DNA]</scope>
    <source>
        <strain evidence="10">Foug A</strain>
    </source>
</reference>
<dbReference type="Gene3D" id="2.40.70.10">
    <property type="entry name" value="Acid Proteases"/>
    <property type="match status" value="2"/>
</dbReference>
<evidence type="ECO:0000256" key="2">
    <source>
        <dbReference type="ARBA" id="ARBA00022670"/>
    </source>
</evidence>
<dbReference type="InterPro" id="IPR033121">
    <property type="entry name" value="PEPTIDASE_A1"/>
</dbReference>
<feature type="chain" id="PRO_5002163220" description="Peptidase A1 domain-containing protein" evidence="7">
    <location>
        <begin position="24"/>
        <end position="434"/>
    </location>
</feature>
<proteinExistence type="inferred from homology"/>
<evidence type="ECO:0000256" key="7">
    <source>
        <dbReference type="SAM" id="SignalP"/>
    </source>
</evidence>
<dbReference type="CDD" id="cd05471">
    <property type="entry name" value="pepsin_like"/>
    <property type="match status" value="1"/>
</dbReference>
<evidence type="ECO:0000256" key="5">
    <source>
        <dbReference type="PIRSR" id="PIRSR601461-1"/>
    </source>
</evidence>
<dbReference type="InterPro" id="IPR001461">
    <property type="entry name" value="Aspartic_peptidase_A1"/>
</dbReference>
<feature type="signal peptide" evidence="7">
    <location>
        <begin position="1"/>
        <end position="23"/>
    </location>
</feature>
<dbReference type="PROSITE" id="PS51767">
    <property type="entry name" value="PEPTIDASE_A1"/>
    <property type="match status" value="1"/>
</dbReference>
<dbReference type="PANTHER" id="PTHR47966">
    <property type="entry name" value="BETA-SITE APP-CLEAVING ENZYME, ISOFORM A-RELATED"/>
    <property type="match status" value="1"/>
</dbReference>
<gene>
    <name evidence="9" type="ORF">SCLCIDRAFT_1223150</name>
</gene>
<feature type="active site" evidence="5">
    <location>
        <position position="111"/>
    </location>
</feature>
<keyword evidence="10" id="KW-1185">Reference proteome</keyword>
<dbReference type="GO" id="GO:0004190">
    <property type="term" value="F:aspartic-type endopeptidase activity"/>
    <property type="evidence" value="ECO:0007669"/>
    <property type="project" value="UniProtKB-KW"/>
</dbReference>
<dbReference type="HOGENOM" id="CLU_013253_1_2_1"/>
<feature type="active site" evidence="5">
    <location>
        <position position="303"/>
    </location>
</feature>
<dbReference type="GO" id="GO:0006508">
    <property type="term" value="P:proteolysis"/>
    <property type="evidence" value="ECO:0007669"/>
    <property type="project" value="UniProtKB-KW"/>
</dbReference>
<keyword evidence="2" id="KW-0645">Protease</keyword>
<accession>A0A0C3DAN8</accession>
<keyword evidence="7" id="KW-0732">Signal</keyword>
<dbReference type="Proteomes" id="UP000053989">
    <property type="component" value="Unassembled WGS sequence"/>
</dbReference>
<dbReference type="InParanoid" id="A0A0C3DAN8"/>
<organism evidence="9 10">
    <name type="scientific">Scleroderma citrinum Foug A</name>
    <dbReference type="NCBI Taxonomy" id="1036808"/>
    <lineage>
        <taxon>Eukaryota</taxon>
        <taxon>Fungi</taxon>
        <taxon>Dikarya</taxon>
        <taxon>Basidiomycota</taxon>
        <taxon>Agaricomycotina</taxon>
        <taxon>Agaricomycetes</taxon>
        <taxon>Agaricomycetidae</taxon>
        <taxon>Boletales</taxon>
        <taxon>Sclerodermatineae</taxon>
        <taxon>Sclerodermataceae</taxon>
        <taxon>Scleroderma</taxon>
    </lineage>
</organism>
<dbReference type="InterPro" id="IPR034164">
    <property type="entry name" value="Pepsin-like_dom"/>
</dbReference>
<evidence type="ECO:0000256" key="4">
    <source>
        <dbReference type="ARBA" id="ARBA00022801"/>
    </source>
</evidence>
<keyword evidence="3" id="KW-0064">Aspartyl protease</keyword>
<keyword evidence="4" id="KW-0378">Hydrolase</keyword>
<evidence type="ECO:0000259" key="8">
    <source>
        <dbReference type="PROSITE" id="PS51767"/>
    </source>
</evidence>
<dbReference type="AlphaFoldDB" id="A0A0C3DAN8"/>
<reference evidence="9 10" key="1">
    <citation type="submission" date="2014-04" db="EMBL/GenBank/DDBJ databases">
        <authorList>
            <consortium name="DOE Joint Genome Institute"/>
            <person name="Kuo A."/>
            <person name="Kohler A."/>
            <person name="Nagy L.G."/>
            <person name="Floudas D."/>
            <person name="Copeland A."/>
            <person name="Barry K.W."/>
            <person name="Cichocki N."/>
            <person name="Veneault-Fourrey C."/>
            <person name="LaButti K."/>
            <person name="Lindquist E.A."/>
            <person name="Lipzen A."/>
            <person name="Lundell T."/>
            <person name="Morin E."/>
            <person name="Murat C."/>
            <person name="Sun H."/>
            <person name="Tunlid A."/>
            <person name="Henrissat B."/>
            <person name="Grigoriev I.V."/>
            <person name="Hibbett D.S."/>
            <person name="Martin F."/>
            <person name="Nordberg H.P."/>
            <person name="Cantor M.N."/>
            <person name="Hua S.X."/>
        </authorList>
    </citation>
    <scope>NUCLEOTIDE SEQUENCE [LARGE SCALE GENOMIC DNA]</scope>
    <source>
        <strain evidence="9 10">Foug A</strain>
    </source>
</reference>
<dbReference type="FunCoup" id="A0A0C3DAN8">
    <property type="interactions" value="48"/>
</dbReference>
<dbReference type="SUPFAM" id="SSF50630">
    <property type="entry name" value="Acid proteases"/>
    <property type="match status" value="1"/>
</dbReference>
<feature type="domain" description="Peptidase A1" evidence="8">
    <location>
        <begin position="93"/>
        <end position="419"/>
    </location>
</feature>
<keyword evidence="6" id="KW-1015">Disulfide bond</keyword>
<dbReference type="PRINTS" id="PR00792">
    <property type="entry name" value="PEPSIN"/>
</dbReference>
<evidence type="ECO:0000313" key="10">
    <source>
        <dbReference type="Proteomes" id="UP000053989"/>
    </source>
</evidence>
<feature type="disulfide bond" evidence="6">
    <location>
        <begin position="124"/>
        <end position="128"/>
    </location>
</feature>
<dbReference type="PANTHER" id="PTHR47966:SF6">
    <property type="entry name" value="PEPTIDASE A1 DOMAIN-CONTAINING PROTEIN"/>
    <property type="match status" value="1"/>
</dbReference>